<dbReference type="PROSITE" id="PS50928">
    <property type="entry name" value="ABC_TM1"/>
    <property type="match status" value="1"/>
</dbReference>
<reference evidence="9" key="1">
    <citation type="journal article" date="2009" name="ISME J.">
        <title>Functional metagenomics reveals diverse beta-lactamases in a remote Alaskan soil.</title>
        <authorList>
            <person name="Allen H.K."/>
            <person name="Moe L.A."/>
            <person name="Rodbumrer J."/>
            <person name="Gaarder A."/>
            <person name="Handelsman J."/>
        </authorList>
    </citation>
    <scope>NUCLEOTIDE SEQUENCE</scope>
</reference>
<keyword evidence="2 7" id="KW-0813">Transport</keyword>
<comment type="similarity">
    <text evidence="7">Belongs to the binding-protein-dependent transport system permease family.</text>
</comment>
<evidence type="ECO:0000256" key="5">
    <source>
        <dbReference type="ARBA" id="ARBA00022989"/>
    </source>
</evidence>
<dbReference type="GO" id="GO:0055085">
    <property type="term" value="P:transmembrane transport"/>
    <property type="evidence" value="ECO:0007669"/>
    <property type="project" value="InterPro"/>
</dbReference>
<dbReference type="PANTHER" id="PTHR43163:SF6">
    <property type="entry name" value="DIPEPTIDE TRANSPORT SYSTEM PERMEASE PROTEIN DPPB-RELATED"/>
    <property type="match status" value="1"/>
</dbReference>
<evidence type="ECO:0000256" key="2">
    <source>
        <dbReference type="ARBA" id="ARBA00022448"/>
    </source>
</evidence>
<dbReference type="GO" id="GO:0005886">
    <property type="term" value="C:plasma membrane"/>
    <property type="evidence" value="ECO:0007669"/>
    <property type="project" value="UniProtKB-SubCell"/>
</dbReference>
<dbReference type="NCBIfam" id="NF007008">
    <property type="entry name" value="PRK09471.1"/>
    <property type="match status" value="1"/>
</dbReference>
<evidence type="ECO:0000256" key="6">
    <source>
        <dbReference type="ARBA" id="ARBA00023136"/>
    </source>
</evidence>
<evidence type="ECO:0000256" key="7">
    <source>
        <dbReference type="RuleBase" id="RU363032"/>
    </source>
</evidence>
<protein>
    <submittedName>
        <fullName evidence="9">Binding-protein-dependent transport systems inner membrane component</fullName>
    </submittedName>
</protein>
<keyword evidence="5 7" id="KW-1133">Transmembrane helix</keyword>
<sequence>MLSYAIRRLLGAIPTLFIIITLAFFMMRLAPGGPFDGERRLPPEIERNVAAAYNLDKPVYEQYFLYLNRLAHGDFGPSYKIRDFSVSELIAQGFPVSLKLGLSAMTIAVFFGTFLGIMAALRQNRPTDYSVMSLAMIGICIPSFVTAPLLQLLFGIYGLHIFGMNWTLPVGGWNGGALRNMILPVLVLSLGPIAVIARLVRGSMVEVLRSNFIRTARAKGLPTHRIIWYHALHAGLLPLVSYLGPAIADIVSGSLIVEQIFGLPGIGRYFVQAALNRDYTLVMGVTIFYAALIILMNLAADLLYRVLDPRVRY</sequence>
<dbReference type="InterPro" id="IPR035906">
    <property type="entry name" value="MetI-like_sf"/>
</dbReference>
<keyword evidence="6 7" id="KW-0472">Membrane</keyword>
<organism evidence="9">
    <name type="scientific">uncultured bacterium BLR7</name>
    <dbReference type="NCBI Taxonomy" id="506523"/>
    <lineage>
        <taxon>Bacteria</taxon>
        <taxon>environmental samples</taxon>
    </lineage>
</organism>
<dbReference type="EMBL" id="EU408356">
    <property type="protein sequence ID" value="ACN58944.1"/>
    <property type="molecule type" value="Genomic_DNA"/>
</dbReference>
<evidence type="ECO:0000256" key="3">
    <source>
        <dbReference type="ARBA" id="ARBA00022475"/>
    </source>
</evidence>
<feature type="domain" description="ABC transmembrane type-1" evidence="8">
    <location>
        <begin position="94"/>
        <end position="304"/>
    </location>
</feature>
<comment type="subcellular location">
    <subcellularLocation>
        <location evidence="1 7">Cell membrane</location>
        <topology evidence="1 7">Multi-pass membrane protein</topology>
    </subcellularLocation>
</comment>
<proteinExistence type="inferred from homology"/>
<keyword evidence="3" id="KW-1003">Cell membrane</keyword>
<feature type="transmembrane region" description="Helical" evidence="7">
    <location>
        <begin position="100"/>
        <end position="121"/>
    </location>
</feature>
<dbReference type="Pfam" id="PF19300">
    <property type="entry name" value="BPD_transp_1_N"/>
    <property type="match status" value="1"/>
</dbReference>
<dbReference type="Pfam" id="PF00528">
    <property type="entry name" value="BPD_transp_1"/>
    <property type="match status" value="1"/>
</dbReference>
<feature type="transmembrane region" description="Helical" evidence="7">
    <location>
        <begin position="227"/>
        <end position="248"/>
    </location>
</feature>
<feature type="transmembrane region" description="Helical" evidence="7">
    <location>
        <begin position="181"/>
        <end position="200"/>
    </location>
</feature>
<feature type="transmembrane region" description="Helical" evidence="7">
    <location>
        <begin position="9"/>
        <end position="30"/>
    </location>
</feature>
<evidence type="ECO:0000313" key="9">
    <source>
        <dbReference type="EMBL" id="ACN58944.1"/>
    </source>
</evidence>
<evidence type="ECO:0000256" key="4">
    <source>
        <dbReference type="ARBA" id="ARBA00022692"/>
    </source>
</evidence>
<evidence type="ECO:0000256" key="1">
    <source>
        <dbReference type="ARBA" id="ARBA00004651"/>
    </source>
</evidence>
<dbReference type="Gene3D" id="1.10.3720.10">
    <property type="entry name" value="MetI-like"/>
    <property type="match status" value="1"/>
</dbReference>
<dbReference type="PANTHER" id="PTHR43163">
    <property type="entry name" value="DIPEPTIDE TRANSPORT SYSTEM PERMEASE PROTEIN DPPB-RELATED"/>
    <property type="match status" value="1"/>
</dbReference>
<gene>
    <name evidence="9" type="ORF">AKSOIL_0102</name>
</gene>
<evidence type="ECO:0000259" key="8">
    <source>
        <dbReference type="PROSITE" id="PS50928"/>
    </source>
</evidence>
<dbReference type="InterPro" id="IPR045621">
    <property type="entry name" value="BPD_transp_1_N"/>
</dbReference>
<dbReference type="SUPFAM" id="SSF161098">
    <property type="entry name" value="MetI-like"/>
    <property type="match status" value="1"/>
</dbReference>
<dbReference type="CDD" id="cd06261">
    <property type="entry name" value="TM_PBP2"/>
    <property type="match status" value="1"/>
</dbReference>
<feature type="transmembrane region" description="Helical" evidence="7">
    <location>
        <begin position="279"/>
        <end position="304"/>
    </location>
</feature>
<accession>C0INQ8</accession>
<dbReference type="InterPro" id="IPR000515">
    <property type="entry name" value="MetI-like"/>
</dbReference>
<name>C0INQ8_9BACT</name>
<dbReference type="AlphaFoldDB" id="C0INQ8"/>
<keyword evidence="4 7" id="KW-0812">Transmembrane</keyword>
<feature type="transmembrane region" description="Helical" evidence="7">
    <location>
        <begin position="133"/>
        <end position="161"/>
    </location>
</feature>